<dbReference type="Proteomes" id="UP000189310">
    <property type="component" value="Unassembled WGS sequence"/>
</dbReference>
<keyword evidence="3" id="KW-1185">Reference proteome</keyword>
<comment type="caution">
    <text evidence="2">The sequence shown here is derived from an EMBL/GenBank/DDBJ whole genome shotgun (WGS) entry which is preliminary data.</text>
</comment>
<organism evidence="2 3">
    <name type="scientific">Pseudomonas oryzihabitans</name>
    <dbReference type="NCBI Taxonomy" id="47885"/>
    <lineage>
        <taxon>Bacteria</taxon>
        <taxon>Pseudomonadati</taxon>
        <taxon>Pseudomonadota</taxon>
        <taxon>Gammaproteobacteria</taxon>
        <taxon>Pseudomonadales</taxon>
        <taxon>Pseudomonadaceae</taxon>
        <taxon>Pseudomonas</taxon>
    </lineage>
</organism>
<evidence type="ECO:0000259" key="1">
    <source>
        <dbReference type="PROSITE" id="PS50943"/>
    </source>
</evidence>
<name>A0ABX3IZG5_9PSED</name>
<gene>
    <name evidence="2" type="ORF">BVL52_01355</name>
</gene>
<sequence>MSKTAVDLDPFYVTLGGVLKELRLRNGLAGDQLEHILTRAYLTRVEAGQVQPGFAILRKLCEIYRVELSLVLIDVEARLAGISRQERAQQVLLESKSHVLANHLKDETGSDNDKSIREFRLEELRAEVRQLDIKGHSKPDIARKLSVSLRTVQRYLKE</sequence>
<dbReference type="PROSITE" id="PS50943">
    <property type="entry name" value="HTH_CROC1"/>
    <property type="match status" value="1"/>
</dbReference>
<dbReference type="Gene3D" id="1.10.260.40">
    <property type="entry name" value="lambda repressor-like DNA-binding domains"/>
    <property type="match status" value="1"/>
</dbReference>
<protein>
    <recommendedName>
        <fullName evidence="1">HTH cro/C1-type domain-containing protein</fullName>
    </recommendedName>
</protein>
<evidence type="ECO:0000313" key="3">
    <source>
        <dbReference type="Proteomes" id="UP000189310"/>
    </source>
</evidence>
<dbReference type="InterPro" id="IPR010982">
    <property type="entry name" value="Lambda_DNA-bd_dom_sf"/>
</dbReference>
<dbReference type="EMBL" id="MTLN01000002">
    <property type="protein sequence ID" value="ONN72454.1"/>
    <property type="molecule type" value="Genomic_DNA"/>
</dbReference>
<dbReference type="Pfam" id="PF13560">
    <property type="entry name" value="HTH_31"/>
    <property type="match status" value="1"/>
</dbReference>
<proteinExistence type="predicted"/>
<dbReference type="SMART" id="SM00530">
    <property type="entry name" value="HTH_XRE"/>
    <property type="match status" value="1"/>
</dbReference>
<reference evidence="2 3" key="1">
    <citation type="submission" date="2017-01" db="EMBL/GenBank/DDBJ databases">
        <title>Pseudomonas psychrotolerans genome sequencing and assembly.</title>
        <authorList>
            <person name="Vyas B."/>
            <person name="Mayilraj S."/>
        </authorList>
    </citation>
    <scope>NUCLEOTIDE SEQUENCE [LARGE SCALE GENOMIC DNA]</scope>
    <source>
        <strain evidence="2 3">SDS18</strain>
    </source>
</reference>
<accession>A0ABX3IZG5</accession>
<dbReference type="CDD" id="cd00093">
    <property type="entry name" value="HTH_XRE"/>
    <property type="match status" value="1"/>
</dbReference>
<evidence type="ECO:0000313" key="2">
    <source>
        <dbReference type="EMBL" id="ONN72454.1"/>
    </source>
</evidence>
<feature type="domain" description="HTH cro/C1-type" evidence="1">
    <location>
        <begin position="37"/>
        <end position="71"/>
    </location>
</feature>
<dbReference type="InterPro" id="IPR001387">
    <property type="entry name" value="Cro/C1-type_HTH"/>
</dbReference>
<dbReference type="SUPFAM" id="SSF47413">
    <property type="entry name" value="lambda repressor-like DNA-binding domains"/>
    <property type="match status" value="1"/>
</dbReference>
<dbReference type="RefSeq" id="WP_077171045.1">
    <property type="nucleotide sequence ID" value="NZ_MTLN01000002.1"/>
</dbReference>